<proteinExistence type="predicted"/>
<gene>
    <name evidence="1" type="ORF">ACFQGL_10865</name>
</gene>
<dbReference type="RefSeq" id="WP_377509282.1">
    <property type="nucleotide sequence ID" value="NZ_JBHSQS010000005.1"/>
</dbReference>
<protein>
    <submittedName>
        <fullName evidence="1">HAD family hydrolase</fullName>
    </submittedName>
</protein>
<sequence length="209" mass="23066">MWPGPAAERLQASEEVHYPGARALADVDITLDRDQCLRDMALGSATWRPAKAAGIDDQALSRLRTACNEYYQEYLRTEAIDIEGVVETLAELSKHVHMAIVTTSKRADLEVIHEKRQICKSVDFALAREDFTLAKPHPEPCLTGLKRFGATREETPVMEDSSRGLASAAAAGIDCVIVHNGFTKMQDFSQAIRRTEALGELKNIVLDVS</sequence>
<dbReference type="CDD" id="cd07505">
    <property type="entry name" value="HAD_BPGM-like"/>
    <property type="match status" value="1"/>
</dbReference>
<dbReference type="InterPro" id="IPR023214">
    <property type="entry name" value="HAD_sf"/>
</dbReference>
<dbReference type="PANTHER" id="PTHR43434">
    <property type="entry name" value="PHOSPHOGLYCOLATE PHOSPHATASE"/>
    <property type="match status" value="1"/>
</dbReference>
<comment type="caution">
    <text evidence="1">The sequence shown here is derived from an EMBL/GenBank/DDBJ whole genome shotgun (WGS) entry which is preliminary data.</text>
</comment>
<organism evidence="1 2">
    <name type="scientific">Micromonospora vulcania</name>
    <dbReference type="NCBI Taxonomy" id="1441873"/>
    <lineage>
        <taxon>Bacteria</taxon>
        <taxon>Bacillati</taxon>
        <taxon>Actinomycetota</taxon>
        <taxon>Actinomycetes</taxon>
        <taxon>Micromonosporales</taxon>
        <taxon>Micromonosporaceae</taxon>
        <taxon>Micromonospora</taxon>
    </lineage>
</organism>
<reference evidence="2" key="1">
    <citation type="journal article" date="2019" name="Int. J. Syst. Evol. Microbiol.">
        <title>The Global Catalogue of Microorganisms (GCM) 10K type strain sequencing project: providing services to taxonomists for standard genome sequencing and annotation.</title>
        <authorList>
            <consortium name="The Broad Institute Genomics Platform"/>
            <consortium name="The Broad Institute Genome Sequencing Center for Infectious Disease"/>
            <person name="Wu L."/>
            <person name="Ma J."/>
        </authorList>
    </citation>
    <scope>NUCLEOTIDE SEQUENCE [LARGE SCALE GENOMIC DNA]</scope>
    <source>
        <strain evidence="2">CGMCC 4.7144</strain>
    </source>
</reference>
<keyword evidence="2" id="KW-1185">Reference proteome</keyword>
<name>A0ABW1H2E0_9ACTN</name>
<dbReference type="InterPro" id="IPR041492">
    <property type="entry name" value="HAD_2"/>
</dbReference>
<dbReference type="InterPro" id="IPR036412">
    <property type="entry name" value="HAD-like_sf"/>
</dbReference>
<dbReference type="GO" id="GO:0016787">
    <property type="term" value="F:hydrolase activity"/>
    <property type="evidence" value="ECO:0007669"/>
    <property type="project" value="UniProtKB-KW"/>
</dbReference>
<dbReference type="InterPro" id="IPR050155">
    <property type="entry name" value="HAD-like_hydrolase_sf"/>
</dbReference>
<dbReference type="Gene3D" id="3.40.50.1000">
    <property type="entry name" value="HAD superfamily/HAD-like"/>
    <property type="match status" value="1"/>
</dbReference>
<dbReference type="PANTHER" id="PTHR43434:SF1">
    <property type="entry name" value="PHOSPHOGLYCOLATE PHOSPHATASE"/>
    <property type="match status" value="1"/>
</dbReference>
<keyword evidence="1" id="KW-0378">Hydrolase</keyword>
<accession>A0ABW1H2E0</accession>
<dbReference type="EMBL" id="JBHSQS010000005">
    <property type="protein sequence ID" value="MFC5923840.1"/>
    <property type="molecule type" value="Genomic_DNA"/>
</dbReference>
<dbReference type="SUPFAM" id="SSF56784">
    <property type="entry name" value="HAD-like"/>
    <property type="match status" value="1"/>
</dbReference>
<evidence type="ECO:0000313" key="1">
    <source>
        <dbReference type="EMBL" id="MFC5923840.1"/>
    </source>
</evidence>
<dbReference type="Gene3D" id="1.10.150.240">
    <property type="entry name" value="Putative phosphatase, domain 2"/>
    <property type="match status" value="1"/>
</dbReference>
<dbReference type="InterPro" id="IPR023198">
    <property type="entry name" value="PGP-like_dom2"/>
</dbReference>
<evidence type="ECO:0000313" key="2">
    <source>
        <dbReference type="Proteomes" id="UP001596226"/>
    </source>
</evidence>
<dbReference type="Pfam" id="PF13419">
    <property type="entry name" value="HAD_2"/>
    <property type="match status" value="1"/>
</dbReference>
<dbReference type="Proteomes" id="UP001596226">
    <property type="component" value="Unassembled WGS sequence"/>
</dbReference>